<dbReference type="STRING" id="1127699.HMPREF9151_00740"/>
<keyword evidence="7" id="KW-1185">Reference proteome</keyword>
<dbReference type="Pfam" id="PF01041">
    <property type="entry name" value="DegT_DnrJ_EryC1"/>
    <property type="match status" value="1"/>
</dbReference>
<dbReference type="GO" id="GO:0008483">
    <property type="term" value="F:transaminase activity"/>
    <property type="evidence" value="ECO:0007669"/>
    <property type="project" value="TreeGrafter"/>
</dbReference>
<dbReference type="RefSeq" id="WP_009161906.1">
    <property type="nucleotide sequence ID" value="NZ_KB290974.1"/>
</dbReference>
<name>L1NGR4_9BACT</name>
<dbReference type="InterPro" id="IPR015424">
    <property type="entry name" value="PyrdxlP-dep_Trfase"/>
</dbReference>
<dbReference type="OrthoDB" id="9810913at2"/>
<dbReference type="EMBL" id="AMEP01000047">
    <property type="protein sequence ID" value="EKY02694.1"/>
    <property type="molecule type" value="Genomic_DNA"/>
</dbReference>
<dbReference type="Gene3D" id="3.90.1150.10">
    <property type="entry name" value="Aspartate Aminotransferase, domain 1"/>
    <property type="match status" value="1"/>
</dbReference>
<dbReference type="AlphaFoldDB" id="L1NGR4"/>
<dbReference type="PIRSF" id="PIRSF000390">
    <property type="entry name" value="PLP_StrS"/>
    <property type="match status" value="1"/>
</dbReference>
<dbReference type="HOGENOM" id="CLU_033332_6_0_10"/>
<accession>L1NGR4</accession>
<evidence type="ECO:0000256" key="5">
    <source>
        <dbReference type="RuleBase" id="RU004508"/>
    </source>
</evidence>
<feature type="modified residue" description="N6-(pyridoxal phosphate)lysine" evidence="4">
    <location>
        <position position="189"/>
    </location>
</feature>
<comment type="caution">
    <text evidence="6">The sequence shown here is derived from an EMBL/GenBank/DDBJ whole genome shotgun (WGS) entry which is preliminary data.</text>
</comment>
<evidence type="ECO:0000256" key="2">
    <source>
        <dbReference type="ARBA" id="ARBA00037999"/>
    </source>
</evidence>
<dbReference type="InterPro" id="IPR015422">
    <property type="entry name" value="PyrdxlP-dep_Trfase_small"/>
</dbReference>
<evidence type="ECO:0000313" key="6">
    <source>
        <dbReference type="EMBL" id="EKY02694.1"/>
    </source>
</evidence>
<evidence type="ECO:0000256" key="3">
    <source>
        <dbReference type="PIRSR" id="PIRSR000390-1"/>
    </source>
</evidence>
<dbReference type="CDD" id="cd00616">
    <property type="entry name" value="AHBA_syn"/>
    <property type="match status" value="1"/>
</dbReference>
<feature type="active site" description="Proton acceptor" evidence="3">
    <location>
        <position position="189"/>
    </location>
</feature>
<reference evidence="6 7" key="1">
    <citation type="submission" date="2012-05" db="EMBL/GenBank/DDBJ databases">
        <authorList>
            <person name="Weinstock G."/>
            <person name="Sodergren E."/>
            <person name="Lobos E.A."/>
            <person name="Fulton L."/>
            <person name="Fulton R."/>
            <person name="Courtney L."/>
            <person name="Fronick C."/>
            <person name="O'Laughlin M."/>
            <person name="Godfrey J."/>
            <person name="Wilson R.M."/>
            <person name="Miner T."/>
            <person name="Farmer C."/>
            <person name="Delehaunty K."/>
            <person name="Cordes M."/>
            <person name="Minx P."/>
            <person name="Tomlinson C."/>
            <person name="Chen J."/>
            <person name="Wollam A."/>
            <person name="Pepin K.H."/>
            <person name="Bhonagiri V."/>
            <person name="Zhang X."/>
            <person name="Suruliraj S."/>
            <person name="Warren W."/>
            <person name="Mitreva M."/>
            <person name="Mardis E.R."/>
            <person name="Wilson R.K."/>
        </authorList>
    </citation>
    <scope>NUCLEOTIDE SEQUENCE [LARGE SCALE GENOMIC DNA]</scope>
    <source>
        <strain evidence="6 7">F0055</strain>
    </source>
</reference>
<sequence length="366" mass="41496">MLKYLDLQRLNAQHAAEINTAVQRVIESGWYLLGEEVSAFEDEYARYIGTTHCIACANGLDALTLIFRAYIEQGILQPGDEVIIPANTYIASILAITENKLTPVLVEPDIKTFQIDAKKIEEKLTSRTRALLIVHLYGRCAFTNEVADICKRNHLLLVEDNAQAHGCRWKTRRTGSLSNAAGHSFYPGKNLGACGDAGAVTTNDAELASTIRALANYGSSRKYVFDYIGKNSRMDELQAAILRVKLRYLDSENLRRQEIARQYVENIDNPLLKTPVSAYLSNNVFHIFPVLCRERNRLQTYLHDNGIETIIHYPIPPHKQRCYKEWNSLSFPITEQIHREELSIPLHPALTAEEVEQIINTLNLFI</sequence>
<dbReference type="PANTHER" id="PTHR30244">
    <property type="entry name" value="TRANSAMINASE"/>
    <property type="match status" value="1"/>
</dbReference>
<dbReference type="PATRIC" id="fig|1127699.3.peg.686"/>
<dbReference type="InterPro" id="IPR000653">
    <property type="entry name" value="DegT/StrS_aminotransferase"/>
</dbReference>
<protein>
    <submittedName>
        <fullName evidence="6">Putative erythromycin biosynthesis sensory transduction protein EryC1</fullName>
    </submittedName>
</protein>
<dbReference type="InterPro" id="IPR015421">
    <property type="entry name" value="PyrdxlP-dep_Trfase_major"/>
</dbReference>
<dbReference type="Gene3D" id="3.40.640.10">
    <property type="entry name" value="Type I PLP-dependent aspartate aminotransferase-like (Major domain)"/>
    <property type="match status" value="1"/>
</dbReference>
<evidence type="ECO:0000256" key="4">
    <source>
        <dbReference type="PIRSR" id="PIRSR000390-2"/>
    </source>
</evidence>
<dbReference type="GO" id="GO:0000271">
    <property type="term" value="P:polysaccharide biosynthetic process"/>
    <property type="evidence" value="ECO:0007669"/>
    <property type="project" value="TreeGrafter"/>
</dbReference>
<keyword evidence="1 4" id="KW-0663">Pyridoxal phosphate</keyword>
<proteinExistence type="inferred from homology"/>
<comment type="similarity">
    <text evidence="2 5">Belongs to the DegT/DnrJ/EryC1 family.</text>
</comment>
<dbReference type="PANTHER" id="PTHR30244:SF36">
    <property type="entry name" value="3-OXO-GLUCOSE-6-PHOSPHATE:GLUTAMATE AMINOTRANSFERASE"/>
    <property type="match status" value="1"/>
</dbReference>
<dbReference type="SUPFAM" id="SSF53383">
    <property type="entry name" value="PLP-dependent transferases"/>
    <property type="match status" value="1"/>
</dbReference>
<dbReference type="GO" id="GO:0030170">
    <property type="term" value="F:pyridoxal phosphate binding"/>
    <property type="evidence" value="ECO:0007669"/>
    <property type="project" value="TreeGrafter"/>
</dbReference>
<evidence type="ECO:0000313" key="7">
    <source>
        <dbReference type="Proteomes" id="UP000010433"/>
    </source>
</evidence>
<dbReference type="Proteomes" id="UP000010433">
    <property type="component" value="Unassembled WGS sequence"/>
</dbReference>
<organism evidence="6 7">
    <name type="scientific">Hoylesella saccharolytica F0055</name>
    <dbReference type="NCBI Taxonomy" id="1127699"/>
    <lineage>
        <taxon>Bacteria</taxon>
        <taxon>Pseudomonadati</taxon>
        <taxon>Bacteroidota</taxon>
        <taxon>Bacteroidia</taxon>
        <taxon>Bacteroidales</taxon>
        <taxon>Prevotellaceae</taxon>
        <taxon>Hoylesella</taxon>
    </lineage>
</organism>
<evidence type="ECO:0000256" key="1">
    <source>
        <dbReference type="ARBA" id="ARBA00022898"/>
    </source>
</evidence>
<gene>
    <name evidence="6" type="ORF">HMPREF9151_00740</name>
</gene>